<dbReference type="Pfam" id="PF13464">
    <property type="entry name" value="RodZ_C"/>
    <property type="match status" value="1"/>
</dbReference>
<dbReference type="PANTHER" id="PTHR34475:SF1">
    <property type="entry name" value="CYTOSKELETON PROTEIN RODZ"/>
    <property type="match status" value="1"/>
</dbReference>
<keyword evidence="2" id="KW-0812">Transmembrane</keyword>
<evidence type="ECO:0000313" key="5">
    <source>
        <dbReference type="Proteomes" id="UP000430272"/>
    </source>
</evidence>
<feature type="region of interest" description="Disordered" evidence="1">
    <location>
        <begin position="1"/>
        <end position="40"/>
    </location>
</feature>
<dbReference type="InterPro" id="IPR001387">
    <property type="entry name" value="Cro/C1-type_HTH"/>
</dbReference>
<dbReference type="SMART" id="SM00530">
    <property type="entry name" value="HTH_XRE"/>
    <property type="match status" value="1"/>
</dbReference>
<feature type="compositionally biased region" description="Low complexity" evidence="1">
    <location>
        <begin position="278"/>
        <end position="301"/>
    </location>
</feature>
<evidence type="ECO:0000256" key="1">
    <source>
        <dbReference type="SAM" id="MobiDB-lite"/>
    </source>
</evidence>
<dbReference type="SUPFAM" id="SSF47413">
    <property type="entry name" value="lambda repressor-like DNA-binding domains"/>
    <property type="match status" value="1"/>
</dbReference>
<name>A0A844Y9W4_9SPHN</name>
<dbReference type="InterPro" id="IPR025194">
    <property type="entry name" value="RodZ-like_C"/>
</dbReference>
<proteinExistence type="predicted"/>
<dbReference type="CDD" id="cd00093">
    <property type="entry name" value="HTH_XRE"/>
    <property type="match status" value="1"/>
</dbReference>
<feature type="domain" description="HTH cro/C1-type" evidence="3">
    <location>
        <begin position="35"/>
        <end position="91"/>
    </location>
</feature>
<feature type="transmembrane region" description="Helical" evidence="2">
    <location>
        <begin position="131"/>
        <end position="150"/>
    </location>
</feature>
<dbReference type="OrthoDB" id="9790252at2"/>
<dbReference type="GO" id="GO:0003677">
    <property type="term" value="F:DNA binding"/>
    <property type="evidence" value="ECO:0007669"/>
    <property type="project" value="InterPro"/>
</dbReference>
<dbReference type="RefSeq" id="WP_160660946.1">
    <property type="nucleotide sequence ID" value="NZ_BAABDV010000001.1"/>
</dbReference>
<feature type="region of interest" description="Disordered" evidence="1">
    <location>
        <begin position="272"/>
        <end position="308"/>
    </location>
</feature>
<keyword evidence="2" id="KW-0472">Membrane</keyword>
<comment type="caution">
    <text evidence="4">The sequence shown here is derived from an EMBL/GenBank/DDBJ whole genome shotgun (WGS) entry which is preliminary data.</text>
</comment>
<keyword evidence="2" id="KW-1133">Transmembrane helix</keyword>
<dbReference type="AlphaFoldDB" id="A0A844Y9W4"/>
<reference evidence="4 5" key="1">
    <citation type="submission" date="2019-12" db="EMBL/GenBank/DDBJ databases">
        <title>Genomic-based taxomic classification of the family Erythrobacteraceae.</title>
        <authorList>
            <person name="Xu L."/>
        </authorList>
    </citation>
    <scope>NUCLEOTIDE SEQUENCE [LARGE SCALE GENOMIC DNA]</scope>
    <source>
        <strain evidence="4 5">JCM 17468</strain>
    </source>
</reference>
<organism evidence="4 5">
    <name type="scientific">Qipengyuania pelagi</name>
    <dbReference type="NCBI Taxonomy" id="994320"/>
    <lineage>
        <taxon>Bacteria</taxon>
        <taxon>Pseudomonadati</taxon>
        <taxon>Pseudomonadota</taxon>
        <taxon>Alphaproteobacteria</taxon>
        <taxon>Sphingomonadales</taxon>
        <taxon>Erythrobacteraceae</taxon>
        <taxon>Qipengyuania</taxon>
    </lineage>
</organism>
<gene>
    <name evidence="4" type="ORF">GRI47_09185</name>
</gene>
<dbReference type="Proteomes" id="UP000430272">
    <property type="component" value="Unassembled WGS sequence"/>
</dbReference>
<evidence type="ECO:0000256" key="2">
    <source>
        <dbReference type="SAM" id="Phobius"/>
    </source>
</evidence>
<keyword evidence="5" id="KW-1185">Reference proteome</keyword>
<dbReference type="Gene3D" id="1.10.260.40">
    <property type="entry name" value="lambda repressor-like DNA-binding domains"/>
    <property type="match status" value="1"/>
</dbReference>
<accession>A0A844Y9W4</accession>
<feature type="compositionally biased region" description="Polar residues" evidence="1">
    <location>
        <begin position="23"/>
        <end position="33"/>
    </location>
</feature>
<evidence type="ECO:0000259" key="3">
    <source>
        <dbReference type="SMART" id="SM00530"/>
    </source>
</evidence>
<sequence length="308" mass="32118">MQDETRAGLDGDGHDHGELPPETAQSGAPQTAGGQLRAAREARGLDLSQVAAETRIPQRHLENIEAGEYGNLPSRTYAIGFARSYARMLDLDERSILDQVRAELAQDETQGRAAPAKFEPGDPARVPSGKLAWLGALAAVLLLVGGFAFYRTYFSPGLGPAPLAEETQVAAAETGAAPDAPATPAIDPNAEVVFTSEMPDTWVKFYDASGAELYQAQMGEGESFTIPRDAEGPQVWTGRPYALAITVGGRPVPKLSEEDEIVRDVPVSAEALLTRGQAGSAAPGATPSPATSSGPTPAGTPIATQTGT</sequence>
<feature type="compositionally biased region" description="Basic and acidic residues" evidence="1">
    <location>
        <begin position="1"/>
        <end position="19"/>
    </location>
</feature>
<dbReference type="InterPro" id="IPR050400">
    <property type="entry name" value="Bact_Cytoskel_RodZ"/>
</dbReference>
<protein>
    <submittedName>
        <fullName evidence="4">DUF4115 domain-containing protein</fullName>
    </submittedName>
</protein>
<evidence type="ECO:0000313" key="4">
    <source>
        <dbReference type="EMBL" id="MXO54177.1"/>
    </source>
</evidence>
<dbReference type="Pfam" id="PF13413">
    <property type="entry name" value="HTH_25"/>
    <property type="match status" value="1"/>
</dbReference>
<dbReference type="InterPro" id="IPR010982">
    <property type="entry name" value="Lambda_DNA-bd_dom_sf"/>
</dbReference>
<dbReference type="EMBL" id="WTYD01000001">
    <property type="protein sequence ID" value="MXO54177.1"/>
    <property type="molecule type" value="Genomic_DNA"/>
</dbReference>
<dbReference type="PANTHER" id="PTHR34475">
    <property type="match status" value="1"/>
</dbReference>